<name>A0A8T2TB07_CERRI</name>
<accession>A0A8T2TB07</accession>
<dbReference type="Proteomes" id="UP000825935">
    <property type="component" value="Chromosome 14"/>
</dbReference>
<dbReference type="OMA" id="PCERIRN"/>
<sequence length="411" mass="45300">MKQVVVQCSVPADDIAPFPPLAVARRIIHTHRSSPFPQSCHHAQQILQQCVGLKAANSSPSSPPPPPLIINHTCPNSPVTMQQQVSICDATPSTELNESNVSSPKIAGSNTKNQPHTSPHSPSSNVDLARQASFSSHFTDEPHRISLQASSPDPMSPSVSKVLQTRKCSPSRCSILNSLAAAAEDGVALASELVYNLKGSLYSILPHSLRGKVSDDWDSMLSSSLLEHFMGRLDGNIQGTSSWLTNPSSFKRVIKKVSGNVAANANALRKRHHSIEDLLSTIESYERAGLISDLESFGFSEEAWFLQDRCVLYALFARFRTLQEALNLLCFMRLETRLPFHDTWSFACSDDRCRNYLKKIRDICGFDDKIKTFAWKLDKLELCALEVDRKISLSLSLSLSRALSVISIGMP</sequence>
<evidence type="ECO:0000313" key="3">
    <source>
        <dbReference type="Proteomes" id="UP000825935"/>
    </source>
</evidence>
<dbReference type="AlphaFoldDB" id="A0A8T2TB07"/>
<proteinExistence type="predicted"/>
<gene>
    <name evidence="2" type="ORF">KP509_14G070700</name>
</gene>
<dbReference type="OrthoDB" id="1961652at2759"/>
<keyword evidence="3" id="KW-1185">Reference proteome</keyword>
<protein>
    <submittedName>
        <fullName evidence="2">Uncharacterized protein</fullName>
    </submittedName>
</protein>
<comment type="caution">
    <text evidence="2">The sequence shown here is derived from an EMBL/GenBank/DDBJ whole genome shotgun (WGS) entry which is preliminary data.</text>
</comment>
<organism evidence="2 3">
    <name type="scientific">Ceratopteris richardii</name>
    <name type="common">Triangle waterfern</name>
    <dbReference type="NCBI Taxonomy" id="49495"/>
    <lineage>
        <taxon>Eukaryota</taxon>
        <taxon>Viridiplantae</taxon>
        <taxon>Streptophyta</taxon>
        <taxon>Embryophyta</taxon>
        <taxon>Tracheophyta</taxon>
        <taxon>Polypodiopsida</taxon>
        <taxon>Polypodiidae</taxon>
        <taxon>Polypodiales</taxon>
        <taxon>Pteridineae</taxon>
        <taxon>Pteridaceae</taxon>
        <taxon>Parkerioideae</taxon>
        <taxon>Ceratopteris</taxon>
    </lineage>
</organism>
<evidence type="ECO:0000256" key="1">
    <source>
        <dbReference type="SAM" id="MobiDB-lite"/>
    </source>
</evidence>
<feature type="region of interest" description="Disordered" evidence="1">
    <location>
        <begin position="94"/>
        <end position="126"/>
    </location>
</feature>
<evidence type="ECO:0000313" key="2">
    <source>
        <dbReference type="EMBL" id="KAH7416001.1"/>
    </source>
</evidence>
<dbReference type="EMBL" id="CM035419">
    <property type="protein sequence ID" value="KAH7416001.1"/>
    <property type="molecule type" value="Genomic_DNA"/>
</dbReference>
<reference evidence="2" key="1">
    <citation type="submission" date="2021-08" db="EMBL/GenBank/DDBJ databases">
        <title>WGS assembly of Ceratopteris richardii.</title>
        <authorList>
            <person name="Marchant D.B."/>
            <person name="Chen G."/>
            <person name="Jenkins J."/>
            <person name="Shu S."/>
            <person name="Leebens-Mack J."/>
            <person name="Grimwood J."/>
            <person name="Schmutz J."/>
            <person name="Soltis P."/>
            <person name="Soltis D."/>
            <person name="Chen Z.-H."/>
        </authorList>
    </citation>
    <scope>NUCLEOTIDE SEQUENCE</scope>
    <source>
        <strain evidence="2">Whitten #5841</strain>
        <tissue evidence="2">Leaf</tissue>
    </source>
</reference>